<evidence type="ECO:0000313" key="1">
    <source>
        <dbReference type="EMBL" id="GHE13659.1"/>
    </source>
</evidence>
<evidence type="ECO:0008006" key="3">
    <source>
        <dbReference type="Google" id="ProtNLM"/>
    </source>
</evidence>
<dbReference type="RefSeq" id="WP_189958612.1">
    <property type="nucleotide sequence ID" value="NZ_BMVG01000042.1"/>
</dbReference>
<comment type="caution">
    <text evidence="1">The sequence shown here is derived from an EMBL/GenBank/DDBJ whole genome shotgun (WGS) entry which is preliminary data.</text>
</comment>
<dbReference type="Proteomes" id="UP000655443">
    <property type="component" value="Unassembled WGS sequence"/>
</dbReference>
<dbReference type="GO" id="GO:0043448">
    <property type="term" value="P:alkane catabolic process"/>
    <property type="evidence" value="ECO:0007669"/>
    <property type="project" value="TreeGrafter"/>
</dbReference>
<dbReference type="PANTHER" id="PTHR39335">
    <property type="entry name" value="BLL4220 PROTEIN"/>
    <property type="match status" value="1"/>
</dbReference>
<name>A0A918YR37_9ACTN</name>
<evidence type="ECO:0000313" key="2">
    <source>
        <dbReference type="Proteomes" id="UP000655443"/>
    </source>
</evidence>
<organism evidence="1 2">
    <name type="scientific">Streptomyces alanosinicus</name>
    <dbReference type="NCBI Taxonomy" id="68171"/>
    <lineage>
        <taxon>Bacteria</taxon>
        <taxon>Bacillati</taxon>
        <taxon>Actinomycetota</taxon>
        <taxon>Actinomycetes</taxon>
        <taxon>Kitasatosporales</taxon>
        <taxon>Streptomycetaceae</taxon>
        <taxon>Streptomyces</taxon>
    </lineage>
</organism>
<keyword evidence="2" id="KW-1185">Reference proteome</keyword>
<protein>
    <recommendedName>
        <fullName evidence="3">Lipoprotein</fullName>
    </recommendedName>
</protein>
<reference evidence="1" key="2">
    <citation type="submission" date="2020-09" db="EMBL/GenBank/DDBJ databases">
        <authorList>
            <person name="Sun Q."/>
            <person name="Ohkuma M."/>
        </authorList>
    </citation>
    <scope>NUCLEOTIDE SEQUENCE</scope>
    <source>
        <strain evidence="1">JCM 4714</strain>
    </source>
</reference>
<gene>
    <name evidence="1" type="ORF">GCM10010339_81370</name>
</gene>
<accession>A0A918YR37</accession>
<reference evidence="1" key="1">
    <citation type="journal article" date="2014" name="Int. J. Syst. Evol. Microbiol.">
        <title>Complete genome sequence of Corynebacterium casei LMG S-19264T (=DSM 44701T), isolated from a smear-ripened cheese.</title>
        <authorList>
            <consortium name="US DOE Joint Genome Institute (JGI-PGF)"/>
            <person name="Walter F."/>
            <person name="Albersmeier A."/>
            <person name="Kalinowski J."/>
            <person name="Ruckert C."/>
        </authorList>
    </citation>
    <scope>NUCLEOTIDE SEQUENCE</scope>
    <source>
        <strain evidence="1">JCM 4714</strain>
    </source>
</reference>
<dbReference type="Pfam" id="PF03640">
    <property type="entry name" value="Lipoprotein_15"/>
    <property type="match status" value="2"/>
</dbReference>
<dbReference type="AlphaFoldDB" id="A0A918YR37"/>
<dbReference type="InterPro" id="IPR005297">
    <property type="entry name" value="Lipoprotein_repeat"/>
</dbReference>
<proteinExistence type="predicted"/>
<dbReference type="EMBL" id="BMVG01000042">
    <property type="protein sequence ID" value="GHE13659.1"/>
    <property type="molecule type" value="Genomic_DNA"/>
</dbReference>
<sequence>MAMTTMVMAKAVKGTGGIVTDDKGMTLYRYGRDQAHPSKWTCAGSCTRTWMPVIVEGPVQTSGVEESLLGTVHRNGMKQLTLAGWPLYRYAGDTKAGQMNGQGKDKEWYAITPSGRNSVITG</sequence>
<dbReference type="PANTHER" id="PTHR39335:SF1">
    <property type="entry name" value="BLL4220 PROTEIN"/>
    <property type="match status" value="1"/>
</dbReference>